<dbReference type="CDD" id="cd07438">
    <property type="entry name" value="PHP_HisPPase_AMP"/>
    <property type="match status" value="1"/>
</dbReference>
<accession>A0A7V0T6I3</accession>
<comment type="caution">
    <text evidence="2">The sequence shown here is derived from an EMBL/GenBank/DDBJ whole genome shotgun (WGS) entry which is preliminary data.</text>
</comment>
<dbReference type="PANTHER" id="PTHR42924:SF3">
    <property type="entry name" value="POLYMERASE_HISTIDINOL PHOSPHATASE N-TERMINAL DOMAIN-CONTAINING PROTEIN"/>
    <property type="match status" value="1"/>
</dbReference>
<dbReference type="SUPFAM" id="SSF89550">
    <property type="entry name" value="PHP domain-like"/>
    <property type="match status" value="1"/>
</dbReference>
<sequence>MPSRPVRAPRHRGDPRLPAEDRLADLHAHTCFSDGLFTPEQLVERARWLNLAAVAVTDHDTVAGLERALVAGRRHGIEVVPGVEMSCGADGVDVHILGYYLDFADRDLLAFFDKLFAAREQRARTMVEKLRAHGVAVDWPDVARAAGGAAVGRPHVAQALVEVRAVPSLEEAFRRWIGYDSPAYVPKYRLSPEEAVGFIKEHRGVAVVAHPGIYRRESAHLLTIAAGVDGIEAWHPDHTPDDTDRMIELARKNRLLLTGGSDCHGGRKKGKVYLGEVTVPYKYLAALKRLGRRRRN</sequence>
<dbReference type="InterPro" id="IPR016195">
    <property type="entry name" value="Pol/histidinol_Pase-like"/>
</dbReference>
<dbReference type="GO" id="GO:0004534">
    <property type="term" value="F:5'-3' RNA exonuclease activity"/>
    <property type="evidence" value="ECO:0007669"/>
    <property type="project" value="TreeGrafter"/>
</dbReference>
<dbReference type="AlphaFoldDB" id="A0A7V0T6I3"/>
<evidence type="ECO:0000259" key="1">
    <source>
        <dbReference type="SMART" id="SM00481"/>
    </source>
</evidence>
<name>A0A7V0T6I3_UNCW3</name>
<dbReference type="InterPro" id="IPR003141">
    <property type="entry name" value="Pol/His_phosphatase_N"/>
</dbReference>
<dbReference type="EMBL" id="DSBX01000228">
    <property type="protein sequence ID" value="HDQ99851.1"/>
    <property type="molecule type" value="Genomic_DNA"/>
</dbReference>
<dbReference type="Pfam" id="PF02811">
    <property type="entry name" value="PHP"/>
    <property type="match status" value="1"/>
</dbReference>
<dbReference type="InterPro" id="IPR004013">
    <property type="entry name" value="PHP_dom"/>
</dbReference>
<dbReference type="SMART" id="SM00481">
    <property type="entry name" value="POLIIIAc"/>
    <property type="match status" value="1"/>
</dbReference>
<proteinExistence type="predicted"/>
<dbReference type="GO" id="GO:0035312">
    <property type="term" value="F:5'-3' DNA exonuclease activity"/>
    <property type="evidence" value="ECO:0007669"/>
    <property type="project" value="TreeGrafter"/>
</dbReference>
<feature type="domain" description="Polymerase/histidinol phosphatase N-terminal" evidence="1">
    <location>
        <begin position="24"/>
        <end position="89"/>
    </location>
</feature>
<dbReference type="PANTHER" id="PTHR42924">
    <property type="entry name" value="EXONUCLEASE"/>
    <property type="match status" value="1"/>
</dbReference>
<dbReference type="Gene3D" id="1.10.150.650">
    <property type="match status" value="1"/>
</dbReference>
<protein>
    <submittedName>
        <fullName evidence="2">PHP domain-containing protein</fullName>
    </submittedName>
</protein>
<dbReference type="InterPro" id="IPR052018">
    <property type="entry name" value="PHP_domain"/>
</dbReference>
<dbReference type="Gene3D" id="3.20.20.140">
    <property type="entry name" value="Metal-dependent hydrolases"/>
    <property type="match status" value="1"/>
</dbReference>
<evidence type="ECO:0000313" key="2">
    <source>
        <dbReference type="EMBL" id="HDQ99851.1"/>
    </source>
</evidence>
<gene>
    <name evidence="2" type="ORF">ENN51_06170</name>
</gene>
<dbReference type="Proteomes" id="UP000885672">
    <property type="component" value="Unassembled WGS sequence"/>
</dbReference>
<organism evidence="2">
    <name type="scientific">candidate division WOR-3 bacterium</name>
    <dbReference type="NCBI Taxonomy" id="2052148"/>
    <lineage>
        <taxon>Bacteria</taxon>
        <taxon>Bacteria division WOR-3</taxon>
    </lineage>
</organism>
<reference evidence="2" key="1">
    <citation type="journal article" date="2020" name="mSystems">
        <title>Genome- and Community-Level Interaction Insights into Carbon Utilization and Element Cycling Functions of Hydrothermarchaeota in Hydrothermal Sediment.</title>
        <authorList>
            <person name="Zhou Z."/>
            <person name="Liu Y."/>
            <person name="Xu W."/>
            <person name="Pan J."/>
            <person name="Luo Z.H."/>
            <person name="Li M."/>
        </authorList>
    </citation>
    <scope>NUCLEOTIDE SEQUENCE [LARGE SCALE GENOMIC DNA]</scope>
    <source>
        <strain evidence="2">SpSt-1182</strain>
    </source>
</reference>